<comment type="caution">
    <text evidence="2">The sequence shown here is derived from an EMBL/GenBank/DDBJ whole genome shotgun (WGS) entry which is preliminary data.</text>
</comment>
<dbReference type="RefSeq" id="WP_012242730.1">
    <property type="nucleotide sequence ID" value="NZ_JACAOE010000001.1"/>
</dbReference>
<dbReference type="InterPro" id="IPR000182">
    <property type="entry name" value="GNAT_dom"/>
</dbReference>
<feature type="domain" description="N-acetyltransferase" evidence="1">
    <location>
        <begin position="3"/>
        <end position="168"/>
    </location>
</feature>
<evidence type="ECO:0000313" key="2">
    <source>
        <dbReference type="EMBL" id="TRX99776.1"/>
    </source>
</evidence>
<evidence type="ECO:0000259" key="1">
    <source>
        <dbReference type="PROSITE" id="PS51186"/>
    </source>
</evidence>
<proteinExistence type="predicted"/>
<reference evidence="2 3" key="1">
    <citation type="submission" date="2019-07" db="EMBL/GenBank/DDBJ databases">
        <title>Genome sequence of Acholeplasma laidlawii strain with increased resistance to erythromycin.</title>
        <authorList>
            <person name="Medvedeva E.S."/>
            <person name="Baranova N.B."/>
            <person name="Siniagina M.N."/>
            <person name="Mouzykantov A."/>
            <person name="Chernova O.A."/>
            <person name="Chernov V.M."/>
        </authorList>
    </citation>
    <scope>NUCLEOTIDE SEQUENCE [LARGE SCALE GENOMIC DNA]</scope>
    <source>
        <strain evidence="2 3">PG8REry</strain>
    </source>
</reference>
<keyword evidence="2" id="KW-0808">Transferase</keyword>
<dbReference type="EMBL" id="VKID01000001">
    <property type="protein sequence ID" value="TRX99776.1"/>
    <property type="molecule type" value="Genomic_DNA"/>
</dbReference>
<dbReference type="SUPFAM" id="SSF55729">
    <property type="entry name" value="Acyl-CoA N-acyltransferases (Nat)"/>
    <property type="match status" value="1"/>
</dbReference>
<dbReference type="PANTHER" id="PTHR43415:SF3">
    <property type="entry name" value="GNAT-FAMILY ACETYLTRANSFERASE"/>
    <property type="match status" value="1"/>
</dbReference>
<dbReference type="GO" id="GO:0016747">
    <property type="term" value="F:acyltransferase activity, transferring groups other than amino-acyl groups"/>
    <property type="evidence" value="ECO:0007669"/>
    <property type="project" value="InterPro"/>
</dbReference>
<dbReference type="GeneID" id="41338942"/>
<dbReference type="Pfam" id="PF00583">
    <property type="entry name" value="Acetyltransf_1"/>
    <property type="match status" value="1"/>
</dbReference>
<gene>
    <name evidence="2" type="ORF">FNV44_01685</name>
</gene>
<organism evidence="2 3">
    <name type="scientific">Acholeplasma laidlawii</name>
    <dbReference type="NCBI Taxonomy" id="2148"/>
    <lineage>
        <taxon>Bacteria</taxon>
        <taxon>Bacillati</taxon>
        <taxon>Mycoplasmatota</taxon>
        <taxon>Mollicutes</taxon>
        <taxon>Acholeplasmatales</taxon>
        <taxon>Acholeplasmataceae</taxon>
        <taxon>Acholeplasma</taxon>
    </lineage>
</organism>
<dbReference type="Proteomes" id="UP000315938">
    <property type="component" value="Unassembled WGS sequence"/>
</dbReference>
<dbReference type="OMA" id="EDHYKLN"/>
<dbReference type="Gene3D" id="3.40.630.30">
    <property type="match status" value="1"/>
</dbReference>
<accession>A0A553IHW8</accession>
<dbReference type="PANTHER" id="PTHR43415">
    <property type="entry name" value="SPERMIDINE N(1)-ACETYLTRANSFERASE"/>
    <property type="match status" value="1"/>
</dbReference>
<name>A0A553IHW8_ACHLA</name>
<dbReference type="AlphaFoldDB" id="A0A553IHW8"/>
<dbReference type="CDD" id="cd04301">
    <property type="entry name" value="NAT_SF"/>
    <property type="match status" value="1"/>
</dbReference>
<dbReference type="PROSITE" id="PS51186">
    <property type="entry name" value="GNAT"/>
    <property type="match status" value="1"/>
</dbReference>
<protein>
    <submittedName>
        <fullName evidence="2">GNAT family N-acetyltransferase</fullName>
    </submittedName>
</protein>
<dbReference type="InterPro" id="IPR016181">
    <property type="entry name" value="Acyl_CoA_acyltransferase"/>
</dbReference>
<evidence type="ECO:0000313" key="3">
    <source>
        <dbReference type="Proteomes" id="UP000315938"/>
    </source>
</evidence>
<sequence>MTFKVELVQKEDAQAMLSYLKEVGSETNFLLFGAEGVGLSIEEEMNVLDSFSKTPYKKMYVVKDDSKIIATAHIQLHTKDRTKHKSSIGISVLKAYWNQGVGSMLIKTLIDYAKSTGITETIYLEVLSNNHKAIGLYEKFGFYTYAVDKRSTNIDNEYFDNNLMRLDL</sequence>